<proteinExistence type="predicted"/>
<dbReference type="EMBL" id="ML976717">
    <property type="protein sequence ID" value="KAF1968753.1"/>
    <property type="molecule type" value="Genomic_DNA"/>
</dbReference>
<evidence type="ECO:0000313" key="1">
    <source>
        <dbReference type="EMBL" id="KAF1968753.1"/>
    </source>
</evidence>
<gene>
    <name evidence="1" type="ORF">BU23DRAFT_572150</name>
</gene>
<name>A0A6A5UU73_9PLEO</name>
<reference evidence="1" key="1">
    <citation type="journal article" date="2020" name="Stud. Mycol.">
        <title>101 Dothideomycetes genomes: a test case for predicting lifestyles and emergence of pathogens.</title>
        <authorList>
            <person name="Haridas S."/>
            <person name="Albert R."/>
            <person name="Binder M."/>
            <person name="Bloem J."/>
            <person name="Labutti K."/>
            <person name="Salamov A."/>
            <person name="Andreopoulos B."/>
            <person name="Baker S."/>
            <person name="Barry K."/>
            <person name="Bills G."/>
            <person name="Bluhm B."/>
            <person name="Cannon C."/>
            <person name="Castanera R."/>
            <person name="Culley D."/>
            <person name="Daum C."/>
            <person name="Ezra D."/>
            <person name="Gonzalez J."/>
            <person name="Henrissat B."/>
            <person name="Kuo A."/>
            <person name="Liang C."/>
            <person name="Lipzen A."/>
            <person name="Lutzoni F."/>
            <person name="Magnuson J."/>
            <person name="Mondo S."/>
            <person name="Nolan M."/>
            <person name="Ohm R."/>
            <person name="Pangilinan J."/>
            <person name="Park H.-J."/>
            <person name="Ramirez L."/>
            <person name="Alfaro M."/>
            <person name="Sun H."/>
            <person name="Tritt A."/>
            <person name="Yoshinaga Y."/>
            <person name="Zwiers L.-H."/>
            <person name="Turgeon B."/>
            <person name="Goodwin S."/>
            <person name="Spatafora J."/>
            <person name="Crous P."/>
            <person name="Grigoriev I."/>
        </authorList>
    </citation>
    <scope>NUCLEOTIDE SEQUENCE</scope>
    <source>
        <strain evidence="1">CBS 107.79</strain>
    </source>
</reference>
<organism evidence="1 2">
    <name type="scientific">Bimuria novae-zelandiae CBS 107.79</name>
    <dbReference type="NCBI Taxonomy" id="1447943"/>
    <lineage>
        <taxon>Eukaryota</taxon>
        <taxon>Fungi</taxon>
        <taxon>Dikarya</taxon>
        <taxon>Ascomycota</taxon>
        <taxon>Pezizomycotina</taxon>
        <taxon>Dothideomycetes</taxon>
        <taxon>Pleosporomycetidae</taxon>
        <taxon>Pleosporales</taxon>
        <taxon>Massarineae</taxon>
        <taxon>Didymosphaeriaceae</taxon>
        <taxon>Bimuria</taxon>
    </lineage>
</organism>
<evidence type="ECO:0000313" key="2">
    <source>
        <dbReference type="Proteomes" id="UP000800036"/>
    </source>
</evidence>
<dbReference type="AlphaFoldDB" id="A0A6A5UU73"/>
<keyword evidence="2" id="KW-1185">Reference proteome</keyword>
<accession>A0A6A5UU73</accession>
<protein>
    <submittedName>
        <fullName evidence="1">Uncharacterized protein</fullName>
    </submittedName>
</protein>
<sequence>MDDVKTCDPPEGIPTAKNTERVKLPAQNNLTLHLNGPGKLRKDFNDFFAINRIYPVIGCTDSMPDETHKIYIGDPVDLNKLLQTLNGSKVKFYHCHFEVHHCKFRCSLKDADEKKFKQKLCLPVFNKYTPRGWDWYCQDPGCIADAENRSEEVVVQEQDAWAKEHNPK</sequence>
<dbReference type="Proteomes" id="UP000800036">
    <property type="component" value="Unassembled WGS sequence"/>
</dbReference>